<dbReference type="EMBL" id="CACRTE010000038">
    <property type="protein sequence ID" value="VYT48401.1"/>
    <property type="molecule type" value="Genomic_DNA"/>
</dbReference>
<dbReference type="GO" id="GO:0003677">
    <property type="term" value="F:DNA binding"/>
    <property type="evidence" value="ECO:0007669"/>
    <property type="project" value="InterPro"/>
</dbReference>
<dbReference type="SMART" id="SM00421">
    <property type="entry name" value="HTH_LUXR"/>
    <property type="match status" value="1"/>
</dbReference>
<gene>
    <name evidence="2" type="ORF">CILFYP12_03809</name>
</gene>
<evidence type="ECO:0000313" key="2">
    <source>
        <dbReference type="EMBL" id="VYT48401.1"/>
    </source>
</evidence>
<sequence length="53" mass="6396">MQRQLELVNYVLKGYSRREMAEASGLKENTVASYMKRLYRKVKVHSRKELFMK</sequence>
<proteinExistence type="predicted"/>
<evidence type="ECO:0000259" key="1">
    <source>
        <dbReference type="PROSITE" id="PS50043"/>
    </source>
</evidence>
<reference evidence="2" key="1">
    <citation type="submission" date="2019-11" db="EMBL/GenBank/DDBJ databases">
        <authorList>
            <person name="Feng L."/>
        </authorList>
    </citation>
    <scope>NUCLEOTIDE SEQUENCE</scope>
    <source>
        <strain evidence="2">CinnocuumLFYP12</strain>
    </source>
</reference>
<dbReference type="GeneID" id="69256763"/>
<dbReference type="AlphaFoldDB" id="A0A6N2X2N3"/>
<dbReference type="InterPro" id="IPR000792">
    <property type="entry name" value="Tscrpt_reg_LuxR_C"/>
</dbReference>
<dbReference type="SUPFAM" id="SSF46894">
    <property type="entry name" value="C-terminal effector domain of the bipartite response regulators"/>
    <property type="match status" value="1"/>
</dbReference>
<protein>
    <submittedName>
        <fullName evidence="2">Bacterial regulatory proteins, luxR family</fullName>
    </submittedName>
</protein>
<dbReference type="InterPro" id="IPR016032">
    <property type="entry name" value="Sig_transdc_resp-reg_C-effctor"/>
</dbReference>
<name>A0A6N2X2N3_CLOIN</name>
<feature type="domain" description="HTH luxR-type" evidence="1">
    <location>
        <begin position="1"/>
        <end position="53"/>
    </location>
</feature>
<dbReference type="GO" id="GO:0006355">
    <property type="term" value="P:regulation of DNA-templated transcription"/>
    <property type="evidence" value="ECO:0007669"/>
    <property type="project" value="InterPro"/>
</dbReference>
<dbReference type="Gene3D" id="1.10.10.10">
    <property type="entry name" value="Winged helix-like DNA-binding domain superfamily/Winged helix DNA-binding domain"/>
    <property type="match status" value="1"/>
</dbReference>
<dbReference type="RefSeq" id="WP_002606220.1">
    <property type="nucleotide sequence ID" value="NZ_BAAACC010000014.1"/>
</dbReference>
<organism evidence="2">
    <name type="scientific">Clostridium innocuum</name>
    <dbReference type="NCBI Taxonomy" id="1522"/>
    <lineage>
        <taxon>Bacteria</taxon>
        <taxon>Bacillati</taxon>
        <taxon>Bacillota</taxon>
        <taxon>Clostridia</taxon>
        <taxon>Eubacteriales</taxon>
        <taxon>Clostridiaceae</taxon>
        <taxon>Clostridium</taxon>
    </lineage>
</organism>
<dbReference type="InterPro" id="IPR036388">
    <property type="entry name" value="WH-like_DNA-bd_sf"/>
</dbReference>
<dbReference type="Pfam" id="PF00196">
    <property type="entry name" value="GerE"/>
    <property type="match status" value="1"/>
</dbReference>
<dbReference type="PROSITE" id="PS50043">
    <property type="entry name" value="HTH_LUXR_2"/>
    <property type="match status" value="1"/>
</dbReference>
<accession>A0A6N2X2N3</accession>